<feature type="region of interest" description="Disordered" evidence="1">
    <location>
        <begin position="566"/>
        <end position="719"/>
    </location>
</feature>
<comment type="caution">
    <text evidence="3">The sequence shown here is derived from an EMBL/GenBank/DDBJ whole genome shotgun (WGS) entry which is preliminary data.</text>
</comment>
<dbReference type="EMBL" id="MUNK01000089">
    <property type="protein sequence ID" value="OTA32658.1"/>
    <property type="molecule type" value="Genomic_DNA"/>
</dbReference>
<reference evidence="3 4" key="1">
    <citation type="submission" date="2017-01" db="EMBL/GenBank/DDBJ databases">
        <title>The recent genome duplication of the halophilic yeast Hortaea werneckii: insights from long-read sequencing.</title>
        <authorList>
            <person name="Sinha S."/>
            <person name="Flibotte S."/>
            <person name="Neira M."/>
            <person name="Lenassi M."/>
            <person name="Gostincar C."/>
            <person name="Stajich J.E."/>
            <person name="Nislow C.E."/>
        </authorList>
    </citation>
    <scope>NUCLEOTIDE SEQUENCE [LARGE SCALE GENOMIC DNA]</scope>
    <source>
        <strain evidence="3 4">EXF-2000</strain>
    </source>
</reference>
<dbReference type="InterPro" id="IPR036915">
    <property type="entry name" value="Cyclin-like_sf"/>
</dbReference>
<evidence type="ECO:0000313" key="4">
    <source>
        <dbReference type="Proteomes" id="UP000194280"/>
    </source>
</evidence>
<dbReference type="InParanoid" id="A0A1Z5T9J9"/>
<feature type="compositionally biased region" description="Basic and acidic residues" evidence="1">
    <location>
        <begin position="678"/>
        <end position="717"/>
    </location>
</feature>
<dbReference type="Gene3D" id="1.10.472.10">
    <property type="entry name" value="Cyclin-like"/>
    <property type="match status" value="2"/>
</dbReference>
<dbReference type="InterPro" id="IPR036291">
    <property type="entry name" value="NAD(P)-bd_dom_sf"/>
</dbReference>
<keyword evidence="4" id="KW-1185">Reference proteome</keyword>
<evidence type="ECO:0000259" key="2">
    <source>
        <dbReference type="Pfam" id="PF05368"/>
    </source>
</evidence>
<dbReference type="PANTHER" id="PTHR43162:SF1">
    <property type="entry name" value="PRESTALK A DIFFERENTIATION PROTEIN A"/>
    <property type="match status" value="1"/>
</dbReference>
<name>A0A1Z5T9J9_HORWE</name>
<dbReference type="PANTHER" id="PTHR43162">
    <property type="match status" value="1"/>
</dbReference>
<protein>
    <recommendedName>
        <fullName evidence="2">NmrA-like domain-containing protein</fullName>
    </recommendedName>
</protein>
<feature type="compositionally biased region" description="Basic and acidic residues" evidence="1">
    <location>
        <begin position="631"/>
        <end position="669"/>
    </location>
</feature>
<evidence type="ECO:0000256" key="1">
    <source>
        <dbReference type="SAM" id="MobiDB-lite"/>
    </source>
</evidence>
<dbReference type="STRING" id="1157616.A0A1Z5T9J9"/>
<dbReference type="InterPro" id="IPR008030">
    <property type="entry name" value="NmrA-like"/>
</dbReference>
<feature type="compositionally biased region" description="Basic and acidic residues" evidence="1">
    <location>
        <begin position="603"/>
        <end position="612"/>
    </location>
</feature>
<accession>A0A1Z5T9J9</accession>
<gene>
    <name evidence="3" type="ORF">BTJ68_07765</name>
</gene>
<dbReference type="Gene3D" id="3.40.50.720">
    <property type="entry name" value="NAD(P)-binding Rossmann-like Domain"/>
    <property type="match status" value="1"/>
</dbReference>
<dbReference type="VEuPathDB" id="FungiDB:BTJ68_07765"/>
<feature type="compositionally biased region" description="Pro residues" evidence="1">
    <location>
        <begin position="613"/>
        <end position="628"/>
    </location>
</feature>
<organism evidence="3 4">
    <name type="scientific">Hortaea werneckii EXF-2000</name>
    <dbReference type="NCBI Taxonomy" id="1157616"/>
    <lineage>
        <taxon>Eukaryota</taxon>
        <taxon>Fungi</taxon>
        <taxon>Dikarya</taxon>
        <taxon>Ascomycota</taxon>
        <taxon>Pezizomycotina</taxon>
        <taxon>Dothideomycetes</taxon>
        <taxon>Dothideomycetidae</taxon>
        <taxon>Mycosphaerellales</taxon>
        <taxon>Teratosphaeriaceae</taxon>
        <taxon>Hortaea</taxon>
    </lineage>
</organism>
<dbReference type="SUPFAM" id="SSF47954">
    <property type="entry name" value="Cyclin-like"/>
    <property type="match status" value="2"/>
</dbReference>
<dbReference type="OrthoDB" id="4951845at2759"/>
<proteinExistence type="predicted"/>
<feature type="domain" description="NmrA-like" evidence="2">
    <location>
        <begin position="726"/>
        <end position="967"/>
    </location>
</feature>
<dbReference type="Gene3D" id="3.90.25.10">
    <property type="entry name" value="UDP-galactose 4-epimerase, domain 1"/>
    <property type="match status" value="1"/>
</dbReference>
<feature type="compositionally biased region" description="Basic and acidic residues" evidence="1">
    <location>
        <begin position="48"/>
        <end position="67"/>
    </location>
</feature>
<sequence length="1029" mass="114715">MDAPPSPKPSGHISEASGAITEPLGKANRLLDRGDEDVPSAAARTVWKRKEDTRDKESTHPSDDEHQPGQVDKGAAKQKQMGRLNAGEVQRPSLPKEESQASVMPEAANQPITAADVARNAMPPPRLPLAGKATPYNKRSPPPLPPPPDRNAKAGVTGPSAMAGTKRLSNGDPKPASAPAIGPHPSTIRVAAPYTTQASIEKCLYPTAVDHHDRSLAEAKEDAYRLQGVTWIDSVRRSLQLPIKTFTTACCLYHKFRLQHPGADYAFADAAAASLLASCKIEDTLKKSRDILAAAYNLKLSAHDALGPDDVVFEAPSRVVIGIERLVLESSGFDFRSVRKHEVLIKIAKAELKGFETGSNDVKKVADVGFTVLTDLHRTFAPMKHTTSTQAAACLEMAAHLEAAKSPSVTAIRDHLQNNLDYKKWETTRENVMETLFDLLDLYTHHTTSTILGTKYSLDDLLRIRLALNKECSDNAIPRHQTVPESAAAHPSVNGATLQVANGHPTPVSPPDPDAQVIGQPIVTGVPPVPEGGGTLRFVLNPKLAAEEKSEVQKFFTEEWEEYEEELEIPLPKPPKPAAPTRSMSRERDTRPPPLSSISSRGPSRDHSRDRAPFPPRRPPPSGPPPPARVLDSRRSRDDLRDRERDYDRRSDYDRFSDVDDRDRDRDRGFPPPPSRGFDNRRSRDDFRDRERDRARDRERDRDRDYRRDSRRYDDRSTTTTMDEDKELLLITAASGKQSSHLIPHILNQWKRIRLQVASSSSKDRLQKQYVEHENVEVVQADMASQTDCHRIMAGVTTCFLITPGFHPNETSCGINIIEAALAQPSGRQPKHLLYSSVLHPHLRKLLNHDAKRYVEESLIESGLPYTIVQPTTMMENLPLLKLLQQDSPSYSALWNPDTRFSFVSCRDIGEACATILLSRDRHLSATYQLVSTSTPLSYREALQIVSAHLGREVRVERVSIEEGVRRFNQMRMHGEQGEVAFNSSQGPARMFMYYNEKGLIGNSNVLGWLLGRRPLEYEEWVRLCVQGG</sequence>
<dbReference type="Proteomes" id="UP000194280">
    <property type="component" value="Unassembled WGS sequence"/>
</dbReference>
<dbReference type="AlphaFoldDB" id="A0A1Z5T9J9"/>
<feature type="region of interest" description="Disordered" evidence="1">
    <location>
        <begin position="1"/>
        <end position="187"/>
    </location>
</feature>
<dbReference type="InterPro" id="IPR051604">
    <property type="entry name" value="Ergot_Alk_Oxidoreductase"/>
</dbReference>
<feature type="compositionally biased region" description="Pro residues" evidence="1">
    <location>
        <begin position="140"/>
        <end position="149"/>
    </location>
</feature>
<dbReference type="SUPFAM" id="SSF51735">
    <property type="entry name" value="NAD(P)-binding Rossmann-fold domains"/>
    <property type="match status" value="1"/>
</dbReference>
<evidence type="ECO:0000313" key="3">
    <source>
        <dbReference type="EMBL" id="OTA32658.1"/>
    </source>
</evidence>
<dbReference type="Pfam" id="PF05368">
    <property type="entry name" value="NmrA"/>
    <property type="match status" value="1"/>
</dbReference>